<comment type="caution">
    <text evidence="5">The sequence shown here is derived from an EMBL/GenBank/DDBJ whole genome shotgun (WGS) entry which is preliminary data.</text>
</comment>
<sequence>MAHPNPSSSPSIRVLVRTPPPTACSTSPGSSSTSVGPVATAAPAAASISLSNPSSSPLPPPSPSPSNPEGVVVVGFLGSRPSTDASHLINRILDANVFGCGNLDKDLFAYRSESSGQVEEWFRRRRISYHFEKEKGVVFLQFSSSLSPLSLLCSSRTDDEGYRSVSALETCDADDLRGILFMFSVCHVIIFLQDGARFDAQILKRFRMLQNAKHALAPFVRSKIAPTLSKTTSAILLPNAARVTSISPPSRRGGASNRHGSSISLMSGSGSNSSVLPGQCTPVILFVFVDDLYDGSNPSPNAEDSGDAMSLTQLTSVGGSSKPGLSVKGSGPVVVLTHPASKNEGSFKKKLQSSLETQVRFLIKKCRTLVGTEHSNLGPRGAGSLSNLPLFLLDASRIVSLVDRSVIQRGESLDFMTGLIEDALNSKHAIDVFSLENHCQNLYNEDIQSIKDFLYRQVDALRGRGGLPGNASSGSVVGVGMVAAAAAAAAASAAAGKPVSAPELPSLERWLSLSSLILDSFLSVEDSFLDEDGKVKRSFLQKHANRMQDQQISLEDAKSIEAAISCLESSKDLNLKFSISWCQRALPAAKKVYLNELPPFYPTPLHKAHLERALHFFNSMVKGPAMQKFSRKLEEECTIIWESGRQLCDAVSLTGKPCMHQRHDDKKQHSSGYVFLHACACGRSRQLHEDPFDFESANITFSCFTNCEDLLPTLILPRGSHVRPLSENSWRLMRIAGARYYKPSKGLLQTGFSSNEKYLLKWTISLEKQKGANSLLFNTVGKSPFANSTPEYKLSPVLDDEAKKTGAGQLQREAKSGASENFRKKSEAVPLEDSSISFGKGLPSFPMKKPFSEVVAGNNSVDPFPSLQQKKLPKENTEKIVRKLSVPHQNGHRVSVVDNPEGPPKAEHTLSHESITRSGTKGQTEGNPVLQIGSNIVPVNIGGEKIPKDNRSKEVIVYVGFEHECSFGHRFLISPEHLKELESSYSLADKLHSSADGSGQNSDTKAGLYEKVPENLSGTTSTVNNMKKTQKSMETSAKCNEQQGRITLLSRYGAEWFEPVHGLPLPAGYEQKLGRNILHVRLDDGGSAFSLLNRKLPLYMNCPHCRNLTRKDQKIKFAGTTSQLQRIFLVTPPFPTVLATCPVIQFEDSCLPPSIQNREQQSRFSLDCQVILPPGSFLTFKLPFVYGVQMDDGSLHPLNHLEHQPELTAWLVEGTALQKVYKYSSVAKVLLYDWLLYKFICGTVKWAQVSYIFTKHYGQMIHEMDTGTIHSLVNLKHAREGRTTKLESSLERIRTQVIVVHVAWEIEVLCGAFDEKKINLCLGRKPI</sequence>
<protein>
    <recommendedName>
        <fullName evidence="3">Nonsense-mediated mRNA decay factor SMG8</fullName>
    </recommendedName>
</protein>
<evidence type="ECO:0000256" key="3">
    <source>
        <dbReference type="ARBA" id="ARBA00029509"/>
    </source>
</evidence>
<keyword evidence="6" id="KW-1185">Reference proteome</keyword>
<name>A0AAV8QZG2_ENSVE</name>
<feature type="region of interest" description="Disordered" evidence="4">
    <location>
        <begin position="1"/>
        <end position="67"/>
    </location>
</feature>
<dbReference type="InterPro" id="IPR019354">
    <property type="entry name" value="SMG8-like"/>
</dbReference>
<dbReference type="GO" id="GO:0000184">
    <property type="term" value="P:nuclear-transcribed mRNA catabolic process, nonsense-mediated decay"/>
    <property type="evidence" value="ECO:0007669"/>
    <property type="project" value="UniProtKB-KW"/>
</dbReference>
<proteinExistence type="inferred from homology"/>
<dbReference type="EMBL" id="JAQQAF010000005">
    <property type="protein sequence ID" value="KAJ8486323.1"/>
    <property type="molecule type" value="Genomic_DNA"/>
</dbReference>
<feature type="compositionally biased region" description="Polar residues" evidence="4">
    <location>
        <begin position="1"/>
        <end position="11"/>
    </location>
</feature>
<feature type="compositionally biased region" description="Low complexity" evidence="4">
    <location>
        <begin position="23"/>
        <end position="55"/>
    </location>
</feature>
<evidence type="ECO:0000313" key="6">
    <source>
        <dbReference type="Proteomes" id="UP001222027"/>
    </source>
</evidence>
<feature type="region of interest" description="Disordered" evidence="4">
    <location>
        <begin position="803"/>
        <end position="826"/>
    </location>
</feature>
<dbReference type="PANTHER" id="PTHR13091:SF0">
    <property type="entry name" value="NONSENSE-MEDIATED MRNA DECAY FACTOR SMG8"/>
    <property type="match status" value="1"/>
</dbReference>
<gene>
    <name evidence="5" type="ORF">OPV22_018808</name>
</gene>
<feature type="region of interest" description="Disordered" evidence="4">
    <location>
        <begin position="892"/>
        <end position="930"/>
    </location>
</feature>
<evidence type="ECO:0000313" key="5">
    <source>
        <dbReference type="EMBL" id="KAJ8486323.1"/>
    </source>
</evidence>
<accession>A0AAV8QZG2</accession>
<dbReference type="Proteomes" id="UP001222027">
    <property type="component" value="Unassembled WGS sequence"/>
</dbReference>
<evidence type="ECO:0000256" key="2">
    <source>
        <dbReference type="ARBA" id="ARBA00023161"/>
    </source>
</evidence>
<keyword evidence="2" id="KW-0866">Nonsense-mediated mRNA decay</keyword>
<evidence type="ECO:0000256" key="4">
    <source>
        <dbReference type="SAM" id="MobiDB-lite"/>
    </source>
</evidence>
<feature type="compositionally biased region" description="Pro residues" evidence="4">
    <location>
        <begin position="56"/>
        <end position="66"/>
    </location>
</feature>
<feature type="compositionally biased region" description="Polar residues" evidence="4">
    <location>
        <begin position="916"/>
        <end position="926"/>
    </location>
</feature>
<dbReference type="Pfam" id="PF10220">
    <property type="entry name" value="Smg8_Smg9"/>
    <property type="match status" value="2"/>
</dbReference>
<feature type="compositionally biased region" description="Basic and acidic residues" evidence="4">
    <location>
        <begin position="904"/>
        <end position="915"/>
    </location>
</feature>
<comment type="similarity">
    <text evidence="1">Belongs to the SMG8 family.</text>
</comment>
<reference evidence="5 6" key="1">
    <citation type="submission" date="2022-12" db="EMBL/GenBank/DDBJ databases">
        <title>Chromosome-scale assembly of the Ensete ventricosum genome.</title>
        <authorList>
            <person name="Dussert Y."/>
            <person name="Stocks J."/>
            <person name="Wendawek A."/>
            <person name="Woldeyes F."/>
            <person name="Nichols R.A."/>
            <person name="Borrell J.S."/>
        </authorList>
    </citation>
    <scope>NUCLEOTIDE SEQUENCE [LARGE SCALE GENOMIC DNA]</scope>
    <source>
        <strain evidence="6">cv. Maze</strain>
        <tissue evidence="5">Seeds</tissue>
    </source>
</reference>
<evidence type="ECO:0000256" key="1">
    <source>
        <dbReference type="ARBA" id="ARBA00006443"/>
    </source>
</evidence>
<organism evidence="5 6">
    <name type="scientific">Ensete ventricosum</name>
    <name type="common">Abyssinian banana</name>
    <name type="synonym">Musa ensete</name>
    <dbReference type="NCBI Taxonomy" id="4639"/>
    <lineage>
        <taxon>Eukaryota</taxon>
        <taxon>Viridiplantae</taxon>
        <taxon>Streptophyta</taxon>
        <taxon>Embryophyta</taxon>
        <taxon>Tracheophyta</taxon>
        <taxon>Spermatophyta</taxon>
        <taxon>Magnoliopsida</taxon>
        <taxon>Liliopsida</taxon>
        <taxon>Zingiberales</taxon>
        <taxon>Musaceae</taxon>
        <taxon>Ensete</taxon>
    </lineage>
</organism>
<dbReference type="PANTHER" id="PTHR13091">
    <property type="entry name" value="AMPLIFIED IN BREAST CANCER 2-RELATED"/>
    <property type="match status" value="1"/>
</dbReference>